<organism evidence="9">
    <name type="scientific">Pseudo-nitzschia delicatissima</name>
    <dbReference type="NCBI Taxonomy" id="44447"/>
    <lineage>
        <taxon>Eukaryota</taxon>
        <taxon>Sar</taxon>
        <taxon>Stramenopiles</taxon>
        <taxon>Ochrophyta</taxon>
        <taxon>Bacillariophyta</taxon>
        <taxon>Bacillariophyceae</taxon>
        <taxon>Bacillariophycidae</taxon>
        <taxon>Bacillariales</taxon>
        <taxon>Bacillariaceae</taxon>
        <taxon>Pseudo-nitzschia</taxon>
    </lineage>
</organism>
<evidence type="ECO:0008006" key="10">
    <source>
        <dbReference type="Google" id="ProtNLM"/>
    </source>
</evidence>
<evidence type="ECO:0000256" key="2">
    <source>
        <dbReference type="ARBA" id="ARBA00023163"/>
    </source>
</evidence>
<evidence type="ECO:0000259" key="6">
    <source>
        <dbReference type="PROSITE" id="PS50090"/>
    </source>
</evidence>
<dbReference type="InterPro" id="IPR017884">
    <property type="entry name" value="SANT_dom"/>
</dbReference>
<dbReference type="InterPro" id="IPR017930">
    <property type="entry name" value="Myb_dom"/>
</dbReference>
<dbReference type="EMBL" id="HBFL01004684">
    <property type="protein sequence ID" value="CAD8763336.1"/>
    <property type="molecule type" value="Transcribed_RNA"/>
</dbReference>
<dbReference type="PROSITE" id="PS50090">
    <property type="entry name" value="MYB_LIKE"/>
    <property type="match status" value="1"/>
</dbReference>
<evidence type="ECO:0000256" key="4">
    <source>
        <dbReference type="SAM" id="Coils"/>
    </source>
</evidence>
<feature type="coiled-coil region" evidence="4">
    <location>
        <begin position="492"/>
        <end position="519"/>
    </location>
</feature>
<dbReference type="CDD" id="cd00167">
    <property type="entry name" value="SANT"/>
    <property type="match status" value="1"/>
</dbReference>
<proteinExistence type="predicted"/>
<dbReference type="InterPro" id="IPR001005">
    <property type="entry name" value="SANT/Myb"/>
</dbReference>
<feature type="region of interest" description="Disordered" evidence="5">
    <location>
        <begin position="29"/>
        <end position="90"/>
    </location>
</feature>
<dbReference type="PANTHER" id="PTHR44042">
    <property type="entry name" value="DUPLICATED HOMEODOMAIN-LIKE SUPERFAMILY PROTEIN-RELATED"/>
    <property type="match status" value="1"/>
</dbReference>
<dbReference type="SUPFAM" id="SSF46689">
    <property type="entry name" value="Homeodomain-like"/>
    <property type="match status" value="1"/>
</dbReference>
<evidence type="ECO:0000259" key="8">
    <source>
        <dbReference type="PROSITE" id="PS51294"/>
    </source>
</evidence>
<dbReference type="PANTHER" id="PTHR44042:SF67">
    <property type="entry name" value="MYB-LIKE PROTEIN I"/>
    <property type="match status" value="1"/>
</dbReference>
<evidence type="ECO:0000313" key="9">
    <source>
        <dbReference type="EMBL" id="CAD8763336.1"/>
    </source>
</evidence>
<dbReference type="AlphaFoldDB" id="A0A7S0UL56"/>
<name>A0A7S0UL56_9STRA</name>
<dbReference type="PROSITE" id="PS51294">
    <property type="entry name" value="HTH_MYB"/>
    <property type="match status" value="1"/>
</dbReference>
<keyword evidence="1" id="KW-0805">Transcription regulation</keyword>
<keyword evidence="4" id="KW-0175">Coiled coil</keyword>
<evidence type="ECO:0000256" key="3">
    <source>
        <dbReference type="ARBA" id="ARBA00023242"/>
    </source>
</evidence>
<dbReference type="InterPro" id="IPR009057">
    <property type="entry name" value="Homeodomain-like_sf"/>
</dbReference>
<feature type="coiled-coil region" evidence="4">
    <location>
        <begin position="369"/>
        <end position="424"/>
    </location>
</feature>
<evidence type="ECO:0000256" key="5">
    <source>
        <dbReference type="SAM" id="MobiDB-lite"/>
    </source>
</evidence>
<keyword evidence="3" id="KW-0539">Nucleus</keyword>
<sequence>MELEEHTKALHMEHKNHLASLIMNNAKSSRASGLPESMYNKVGTNGLGSSNNNRGGDDRGNSSRSQKTNDESTEKTESPAKKMNTGRWSSEEHKRFLAGLDQFGTGNWKKITEMVATRSCTQIRTHAQKYFIALQKPQNDSEKGYARKKSKMLVGADHHLNSNIKTGSSAIITGYGGGGTPIHPSGIMPITGTMGISSRAKGKGLTRPGGFKPFWSAEGFRDHHAGLTGMEVLAQAAITGEKGLVSTASAGGKLYHSQYESSLDKAVAELRKKMASDADAAVLAKNARTDGGGRMKPNLPASSMEAAKGLVDSEGNKRKLSDARAAAVISSYQDHKKIKESDYAAAVQETIDRKDVLDKLQAVAERQEFLRLRQEVKTLNQTIIQLQQQSIESDNRVMEAITDRRVTLNECKNLREINAQLKTELRRMVLLFEHSGGANQHGNSSALMAAATQGANVELMQARLTESELRYHTVTESLSRQTGVLTDQHRAILELNGQLEQERAKRLRLEMELKELRKAQSS</sequence>
<dbReference type="NCBIfam" id="TIGR01557">
    <property type="entry name" value="myb_SHAQKYF"/>
    <property type="match status" value="1"/>
</dbReference>
<dbReference type="InterPro" id="IPR006447">
    <property type="entry name" value="Myb_dom_plants"/>
</dbReference>
<feature type="domain" description="SANT" evidence="7">
    <location>
        <begin position="87"/>
        <end position="135"/>
    </location>
</feature>
<feature type="domain" description="Myb-like" evidence="6">
    <location>
        <begin position="80"/>
        <end position="131"/>
    </location>
</feature>
<evidence type="ECO:0000256" key="1">
    <source>
        <dbReference type="ARBA" id="ARBA00023015"/>
    </source>
</evidence>
<gene>
    <name evidence="9" type="ORF">PDEL1432_LOCUS3376</name>
</gene>
<dbReference type="Pfam" id="PF00249">
    <property type="entry name" value="Myb_DNA-binding"/>
    <property type="match status" value="1"/>
</dbReference>
<keyword evidence="2" id="KW-0804">Transcription</keyword>
<evidence type="ECO:0000259" key="7">
    <source>
        <dbReference type="PROSITE" id="PS51293"/>
    </source>
</evidence>
<dbReference type="GO" id="GO:0003677">
    <property type="term" value="F:DNA binding"/>
    <property type="evidence" value="ECO:0007669"/>
    <property type="project" value="InterPro"/>
</dbReference>
<accession>A0A7S0UL56</accession>
<dbReference type="SMART" id="SM00717">
    <property type="entry name" value="SANT"/>
    <property type="match status" value="1"/>
</dbReference>
<reference evidence="9" key="1">
    <citation type="submission" date="2021-01" db="EMBL/GenBank/DDBJ databases">
        <authorList>
            <person name="Corre E."/>
            <person name="Pelletier E."/>
            <person name="Niang G."/>
            <person name="Scheremetjew M."/>
            <person name="Finn R."/>
            <person name="Kale V."/>
            <person name="Holt S."/>
            <person name="Cochrane G."/>
            <person name="Meng A."/>
            <person name="Brown T."/>
            <person name="Cohen L."/>
        </authorList>
    </citation>
    <scope>NUCLEOTIDE SEQUENCE</scope>
    <source>
        <strain evidence="9">UNC1205</strain>
    </source>
</reference>
<dbReference type="Gene3D" id="1.10.10.60">
    <property type="entry name" value="Homeodomain-like"/>
    <property type="match status" value="1"/>
</dbReference>
<dbReference type="PROSITE" id="PS51293">
    <property type="entry name" value="SANT"/>
    <property type="match status" value="1"/>
</dbReference>
<protein>
    <recommendedName>
        <fullName evidence="10">HTH myb-type domain-containing protein</fullName>
    </recommendedName>
</protein>
<feature type="compositionally biased region" description="Basic and acidic residues" evidence="5">
    <location>
        <begin position="55"/>
        <end position="80"/>
    </location>
</feature>
<feature type="domain" description="HTH myb-type" evidence="8">
    <location>
        <begin position="80"/>
        <end position="135"/>
    </location>
</feature>